<proteinExistence type="predicted"/>
<organism evidence="2 3">
    <name type="scientific">Dyadobacter koreensis</name>
    <dbReference type="NCBI Taxonomy" id="408657"/>
    <lineage>
        <taxon>Bacteria</taxon>
        <taxon>Pseudomonadati</taxon>
        <taxon>Bacteroidota</taxon>
        <taxon>Cytophagia</taxon>
        <taxon>Cytophagales</taxon>
        <taxon>Spirosomataceae</taxon>
        <taxon>Dyadobacter</taxon>
    </lineage>
</organism>
<evidence type="ECO:0000313" key="2">
    <source>
        <dbReference type="EMBL" id="SEJ67560.1"/>
    </source>
</evidence>
<gene>
    <name evidence="2" type="ORF">SAMN04487995_5829</name>
</gene>
<dbReference type="AlphaFoldDB" id="A0A1H7B088"/>
<name>A0A1H7B088_9BACT</name>
<dbReference type="Pfam" id="PF05974">
    <property type="entry name" value="DUF892"/>
    <property type="match status" value="1"/>
</dbReference>
<dbReference type="InterPro" id="IPR010287">
    <property type="entry name" value="DUF892_YciF-like"/>
</dbReference>
<feature type="compositionally biased region" description="Basic and acidic residues" evidence="1">
    <location>
        <begin position="84"/>
        <end position="107"/>
    </location>
</feature>
<dbReference type="InterPro" id="IPR012347">
    <property type="entry name" value="Ferritin-like"/>
</dbReference>
<sequence>MDKDQKKIKYQELFLSELRNSKFGEKRIEDALREMETKSNMERLTKALKNIWKKSDENVKELGTAFPVAQLKTAPSEVPTEEEREIKVNLDSRKRKSEDSNMEKRRQDISDLKNLKVLSYDHLVELVDDLNIEEVTEILTSVAGEEKNNQQYLTRLAEKLLKGRDSKKVPDSKP</sequence>
<protein>
    <submittedName>
        <fullName evidence="2">Uncharacterized protein</fullName>
    </submittedName>
</protein>
<dbReference type="SUPFAM" id="SSF47240">
    <property type="entry name" value="Ferritin-like"/>
    <property type="match status" value="1"/>
</dbReference>
<feature type="region of interest" description="Disordered" evidence="1">
    <location>
        <begin position="73"/>
        <end position="107"/>
    </location>
</feature>
<dbReference type="Proteomes" id="UP000199532">
    <property type="component" value="Unassembled WGS sequence"/>
</dbReference>
<reference evidence="2 3" key="1">
    <citation type="submission" date="2016-10" db="EMBL/GenBank/DDBJ databases">
        <authorList>
            <person name="de Groot N.N."/>
        </authorList>
    </citation>
    <scope>NUCLEOTIDE SEQUENCE [LARGE SCALE GENOMIC DNA]</scope>
    <source>
        <strain evidence="2 3">DSM 19938</strain>
    </source>
</reference>
<dbReference type="InterPro" id="IPR009078">
    <property type="entry name" value="Ferritin-like_SF"/>
</dbReference>
<keyword evidence="3" id="KW-1185">Reference proteome</keyword>
<accession>A0A1H7B088</accession>
<evidence type="ECO:0000313" key="3">
    <source>
        <dbReference type="Proteomes" id="UP000199532"/>
    </source>
</evidence>
<evidence type="ECO:0000256" key="1">
    <source>
        <dbReference type="SAM" id="MobiDB-lite"/>
    </source>
</evidence>
<dbReference type="Gene3D" id="1.20.1260.10">
    <property type="match status" value="1"/>
</dbReference>
<dbReference type="EMBL" id="FNXY01000011">
    <property type="protein sequence ID" value="SEJ67560.1"/>
    <property type="molecule type" value="Genomic_DNA"/>
</dbReference>